<name>A0AB74R0X0_CLODI</name>
<sequence length="165" mass="19128">MIMYENNKVIYNFERCEKLENALYLSQFNTYKNFKLTSKKTVINSLDTSTYNMNIHSISLVDTMECISSEDEQMTGKKLILVGDIDTDVTLDYAGNKRNRNSSKKNTFKLKIPFSTFIQMPRKIENKDKINLKYLIQDITSSILDDNLFISVTAIISYENSSKIE</sequence>
<dbReference type="EMBL" id="CAAJVP010000003">
    <property type="protein sequence ID" value="VHX99031.1"/>
    <property type="molecule type" value="Genomic_DNA"/>
</dbReference>
<evidence type="ECO:0000313" key="2">
    <source>
        <dbReference type="Proteomes" id="UP000372533"/>
    </source>
</evidence>
<comment type="caution">
    <text evidence="1">The sequence shown here is derived from an EMBL/GenBank/DDBJ whole genome shotgun (WGS) entry which is preliminary data.</text>
</comment>
<evidence type="ECO:0000313" key="1">
    <source>
        <dbReference type="EMBL" id="VHX99031.1"/>
    </source>
</evidence>
<dbReference type="AlphaFoldDB" id="A0AB74R0X0"/>
<accession>A0AB74R0X0</accession>
<protein>
    <submittedName>
        <fullName evidence="1">Phage protein</fullName>
    </submittedName>
</protein>
<gene>
    <name evidence="1" type="ORF">SAMEA1402366_00995</name>
</gene>
<organism evidence="1 2">
    <name type="scientific">Clostridioides difficile</name>
    <name type="common">Peptoclostridium difficile</name>
    <dbReference type="NCBI Taxonomy" id="1496"/>
    <lineage>
        <taxon>Bacteria</taxon>
        <taxon>Bacillati</taxon>
        <taxon>Bacillota</taxon>
        <taxon>Clostridia</taxon>
        <taxon>Peptostreptococcales</taxon>
        <taxon>Peptostreptococcaceae</taxon>
        <taxon>Clostridioides</taxon>
    </lineage>
</organism>
<proteinExistence type="predicted"/>
<dbReference type="Proteomes" id="UP000372533">
    <property type="component" value="Unassembled WGS sequence"/>
</dbReference>
<reference evidence="1 2" key="1">
    <citation type="submission" date="2019-04" db="EMBL/GenBank/DDBJ databases">
        <authorList>
            <consortium name="Pathogen Informatics"/>
        </authorList>
    </citation>
    <scope>NUCLEOTIDE SEQUENCE [LARGE SCALE GENOMIC DNA]</scope>
    <source>
        <strain evidence="2">tl291</strain>
    </source>
</reference>